<feature type="transmembrane region" description="Helical" evidence="6">
    <location>
        <begin position="105"/>
        <end position="123"/>
    </location>
</feature>
<dbReference type="PANTHER" id="PTHR30086">
    <property type="entry name" value="ARGININE EXPORTER PROTEIN ARGO"/>
    <property type="match status" value="1"/>
</dbReference>
<evidence type="ECO:0000256" key="5">
    <source>
        <dbReference type="ARBA" id="ARBA00023136"/>
    </source>
</evidence>
<reference evidence="7" key="1">
    <citation type="submission" date="2022-11" db="EMBL/GenBank/DDBJ databases">
        <title>Taxonomic description of a new Pseudomonas species.</title>
        <authorList>
            <person name="Tambong J.T."/>
        </authorList>
    </citation>
    <scope>NUCLEOTIDE SEQUENCE</scope>
    <source>
        <strain evidence="7">S1Bt42</strain>
    </source>
</reference>
<evidence type="ECO:0000313" key="8">
    <source>
        <dbReference type="Proteomes" id="UP001164116"/>
    </source>
</evidence>
<evidence type="ECO:0000313" key="7">
    <source>
        <dbReference type="EMBL" id="UZW17297.1"/>
    </source>
</evidence>
<comment type="subcellular location">
    <subcellularLocation>
        <location evidence="1">Cell membrane</location>
        <topology evidence="1">Multi-pass membrane protein</topology>
    </subcellularLocation>
</comment>
<keyword evidence="4 6" id="KW-1133">Transmembrane helix</keyword>
<evidence type="ECO:0000256" key="6">
    <source>
        <dbReference type="SAM" id="Phobius"/>
    </source>
</evidence>
<evidence type="ECO:0000256" key="1">
    <source>
        <dbReference type="ARBA" id="ARBA00004651"/>
    </source>
</evidence>
<keyword evidence="3 6" id="KW-0812">Transmembrane</keyword>
<organism evidence="7 8">
    <name type="scientific">Pseudomonas quebecensis</name>
    <dbReference type="NCBI Taxonomy" id="2995174"/>
    <lineage>
        <taxon>Bacteria</taxon>
        <taxon>Pseudomonadati</taxon>
        <taxon>Pseudomonadota</taxon>
        <taxon>Gammaproteobacteria</taxon>
        <taxon>Pseudomonadales</taxon>
        <taxon>Pseudomonadaceae</taxon>
        <taxon>Pseudomonas</taxon>
    </lineage>
</organism>
<feature type="transmembrane region" description="Helical" evidence="6">
    <location>
        <begin position="135"/>
        <end position="155"/>
    </location>
</feature>
<name>A0ABY6QD71_9PSED</name>
<feature type="transmembrane region" description="Helical" evidence="6">
    <location>
        <begin position="38"/>
        <end position="59"/>
    </location>
</feature>
<dbReference type="PANTHER" id="PTHR30086:SF20">
    <property type="entry name" value="ARGININE EXPORTER PROTEIN ARGO-RELATED"/>
    <property type="match status" value="1"/>
</dbReference>
<sequence>MLATVSALMLLLLAPGPTNTLLFRAGVLFGLRASWKLAFIECLAYLLQVSVWGVALLYLAAYSPWAVKLIQLAAGTYLLVVSWRLWRSVKALEDVNQDRFTGGYFFWMTVMNPKGLLIASLIAPPDTFIHWTGYLAFMGTLALVVIPVGAAWIVFGAGVVGRGRHWLTPRVINRTAALAIGCFATVLLGRLATSILT</sequence>
<evidence type="ECO:0000256" key="4">
    <source>
        <dbReference type="ARBA" id="ARBA00022989"/>
    </source>
</evidence>
<feature type="transmembrane region" description="Helical" evidence="6">
    <location>
        <begin position="175"/>
        <end position="196"/>
    </location>
</feature>
<dbReference type="EMBL" id="CP112866">
    <property type="protein sequence ID" value="UZW17297.1"/>
    <property type="molecule type" value="Genomic_DNA"/>
</dbReference>
<dbReference type="RefSeq" id="WP_253510913.1">
    <property type="nucleotide sequence ID" value="NZ_CP112866.1"/>
</dbReference>
<feature type="transmembrane region" description="Helical" evidence="6">
    <location>
        <begin position="66"/>
        <end position="85"/>
    </location>
</feature>
<keyword evidence="8" id="KW-1185">Reference proteome</keyword>
<accession>A0ABY6QD71</accession>
<dbReference type="InterPro" id="IPR001123">
    <property type="entry name" value="LeuE-type"/>
</dbReference>
<dbReference type="Proteomes" id="UP001164116">
    <property type="component" value="Chromosome"/>
</dbReference>
<gene>
    <name evidence="7" type="ORF">OSC50_18155</name>
</gene>
<proteinExistence type="predicted"/>
<keyword evidence="5 6" id="KW-0472">Membrane</keyword>
<evidence type="ECO:0000256" key="3">
    <source>
        <dbReference type="ARBA" id="ARBA00022692"/>
    </source>
</evidence>
<keyword evidence="2" id="KW-1003">Cell membrane</keyword>
<protein>
    <submittedName>
        <fullName evidence="7">Threonine transporter RhtB</fullName>
    </submittedName>
</protein>
<evidence type="ECO:0000256" key="2">
    <source>
        <dbReference type="ARBA" id="ARBA00022475"/>
    </source>
</evidence>